<reference evidence="2 3" key="1">
    <citation type="submission" date="2020-08" db="EMBL/GenBank/DDBJ databases">
        <title>Genomic Encyclopedia of Type Strains, Phase III (KMG-III): the genomes of soil and plant-associated and newly described type strains.</title>
        <authorList>
            <person name="Whitman W."/>
        </authorList>
    </citation>
    <scope>NUCLEOTIDE SEQUENCE [LARGE SCALE GENOMIC DNA]</scope>
    <source>
        <strain evidence="2 3">CECT 8571</strain>
    </source>
</reference>
<gene>
    <name evidence="2" type="ORF">FHS30_001774</name>
</gene>
<dbReference type="RefSeq" id="WP_183910061.1">
    <property type="nucleotide sequence ID" value="NZ_JACHXZ010000002.1"/>
</dbReference>
<keyword evidence="3" id="KW-1185">Reference proteome</keyword>
<organism evidence="2 3">
    <name type="scientific">Simiduia aestuariiviva</name>
    <dbReference type="NCBI Taxonomy" id="1510459"/>
    <lineage>
        <taxon>Bacteria</taxon>
        <taxon>Pseudomonadati</taxon>
        <taxon>Pseudomonadota</taxon>
        <taxon>Gammaproteobacteria</taxon>
        <taxon>Cellvibrionales</taxon>
        <taxon>Cellvibrionaceae</taxon>
        <taxon>Simiduia</taxon>
    </lineage>
</organism>
<comment type="caution">
    <text evidence="2">The sequence shown here is derived from an EMBL/GenBank/DDBJ whole genome shotgun (WGS) entry which is preliminary data.</text>
</comment>
<keyword evidence="1" id="KW-0732">Signal</keyword>
<evidence type="ECO:0000313" key="2">
    <source>
        <dbReference type="EMBL" id="MBB3168590.1"/>
    </source>
</evidence>
<proteinExistence type="predicted"/>
<dbReference type="EMBL" id="JACHXZ010000002">
    <property type="protein sequence ID" value="MBB3168590.1"/>
    <property type="molecule type" value="Genomic_DNA"/>
</dbReference>
<accession>A0A839UQ12</accession>
<feature type="signal peptide" evidence="1">
    <location>
        <begin position="1"/>
        <end position="20"/>
    </location>
</feature>
<evidence type="ECO:0000313" key="3">
    <source>
        <dbReference type="Proteomes" id="UP000559987"/>
    </source>
</evidence>
<evidence type="ECO:0008006" key="4">
    <source>
        <dbReference type="Google" id="ProtNLM"/>
    </source>
</evidence>
<name>A0A839UQ12_9GAMM</name>
<feature type="chain" id="PRO_5032294345" description="Excinuclease ATPase subunit" evidence="1">
    <location>
        <begin position="21"/>
        <end position="145"/>
    </location>
</feature>
<evidence type="ECO:0000256" key="1">
    <source>
        <dbReference type="SAM" id="SignalP"/>
    </source>
</evidence>
<dbReference type="AlphaFoldDB" id="A0A839UQ12"/>
<sequence>MKKLMALALIPLMISSHSFARDTVQSYSIDEALSVEKIKSSLGSDIKFYFGDQPHPSVVENFGEFKTNKKTNAFGKSDKKACQWVFLSALLALKQRAIKEGGNAVINIKSNYKGNLSSSNDSFKCGAGAVMAGAALVGDVVKIQE</sequence>
<protein>
    <recommendedName>
        <fullName evidence="4">Excinuclease ATPase subunit</fullName>
    </recommendedName>
</protein>
<dbReference type="Proteomes" id="UP000559987">
    <property type="component" value="Unassembled WGS sequence"/>
</dbReference>